<comment type="subcellular location">
    <subcellularLocation>
        <location evidence="1">Membrane</location>
        <topology evidence="1">Multi-pass membrane protein</topology>
    </subcellularLocation>
</comment>
<keyword evidence="3 7" id="KW-0812">Transmembrane</keyword>
<dbReference type="GO" id="GO:0005737">
    <property type="term" value="C:cytoplasm"/>
    <property type="evidence" value="ECO:0007669"/>
    <property type="project" value="UniProtKB-ARBA"/>
</dbReference>
<dbReference type="Pfam" id="PF02990">
    <property type="entry name" value="EMP70"/>
    <property type="match status" value="1"/>
</dbReference>
<dbReference type="AlphaFoldDB" id="A0A9K3PJN6"/>
<feature type="signal peptide" evidence="7">
    <location>
        <begin position="1"/>
        <end position="24"/>
    </location>
</feature>
<accession>A0A9K3PJN6</accession>
<feature type="transmembrane region" description="Helical" evidence="7">
    <location>
        <begin position="482"/>
        <end position="505"/>
    </location>
</feature>
<evidence type="ECO:0000256" key="3">
    <source>
        <dbReference type="ARBA" id="ARBA00022692"/>
    </source>
</evidence>
<proteinExistence type="inferred from homology"/>
<evidence type="ECO:0000256" key="4">
    <source>
        <dbReference type="ARBA" id="ARBA00022729"/>
    </source>
</evidence>
<keyword evidence="4 7" id="KW-0732">Signal</keyword>
<feature type="transmembrane region" description="Helical" evidence="7">
    <location>
        <begin position="307"/>
        <end position="331"/>
    </location>
</feature>
<evidence type="ECO:0000313" key="9">
    <source>
        <dbReference type="Proteomes" id="UP000693970"/>
    </source>
</evidence>
<dbReference type="PANTHER" id="PTHR10766">
    <property type="entry name" value="TRANSMEMBRANE 9 SUPERFAMILY PROTEIN"/>
    <property type="match status" value="1"/>
</dbReference>
<dbReference type="PANTHER" id="PTHR10766:SF111">
    <property type="entry name" value="TRANSMEMBRANE 9 SUPERFAMILY MEMBER 2"/>
    <property type="match status" value="1"/>
</dbReference>
<feature type="transmembrane region" description="Helical" evidence="7">
    <location>
        <begin position="375"/>
        <end position="403"/>
    </location>
</feature>
<dbReference type="GO" id="GO:0072657">
    <property type="term" value="P:protein localization to membrane"/>
    <property type="evidence" value="ECO:0007669"/>
    <property type="project" value="TreeGrafter"/>
</dbReference>
<dbReference type="OrthoDB" id="1666796at2759"/>
<organism evidence="8 9">
    <name type="scientific">Nitzschia inconspicua</name>
    <dbReference type="NCBI Taxonomy" id="303405"/>
    <lineage>
        <taxon>Eukaryota</taxon>
        <taxon>Sar</taxon>
        <taxon>Stramenopiles</taxon>
        <taxon>Ochrophyta</taxon>
        <taxon>Bacillariophyta</taxon>
        <taxon>Bacillariophyceae</taxon>
        <taxon>Bacillariophycidae</taxon>
        <taxon>Bacillariales</taxon>
        <taxon>Bacillariaceae</taxon>
        <taxon>Nitzschia</taxon>
    </lineage>
</organism>
<protein>
    <recommendedName>
        <fullName evidence="7">Transmembrane 9 superfamily member</fullName>
    </recommendedName>
</protein>
<evidence type="ECO:0000256" key="7">
    <source>
        <dbReference type="RuleBase" id="RU363079"/>
    </source>
</evidence>
<keyword evidence="6 7" id="KW-0472">Membrane</keyword>
<evidence type="ECO:0000313" key="8">
    <source>
        <dbReference type="EMBL" id="KAG7350232.1"/>
    </source>
</evidence>
<comment type="similarity">
    <text evidence="2 7">Belongs to the nonaspanin (TM9SF) (TC 9.A.2) family.</text>
</comment>
<gene>
    <name evidence="8" type="ORF">IV203_009592</name>
</gene>
<feature type="transmembrane region" description="Helical" evidence="7">
    <location>
        <begin position="409"/>
        <end position="429"/>
    </location>
</feature>
<dbReference type="Proteomes" id="UP000693970">
    <property type="component" value="Unassembled WGS sequence"/>
</dbReference>
<comment type="caution">
    <text evidence="7">Lacks conserved residue(s) required for the propagation of feature annotation.</text>
</comment>
<keyword evidence="5 7" id="KW-1133">Transmembrane helix</keyword>
<name>A0A9K3PJN6_9STRA</name>
<sequence length="578" mass="64568">MSGGTAAVLLVLLAALNSSHRCHAFYLPGVNPYPFAEGEPVMLKVNKMTSSKTLLPIDYYRLPFCQPSNGPEMDNENLGEFLAGDRIESSPYLLKMKTEMYCEQVCIANLGKGEQMGMKPNRVVQAIRKEYHNNWIVDNVPAASKLEDDSTITTRYWQGFPLGFIGDDHISYINNHVNIEILYHPVDSPGDDTQKYHIVRFTVEPFSIRHDFEGIDYAEMAQDVDGFPLPHKWANIVKPILSCDPTVGDDKRGHTTWEMVNEIGREPQPASGQVLFTYDVHWEASDIEWANRWDIYLSMDNAIPAKVHLLCIAGSLVIVCVLSASIITILVRNLRKDLMGYNRLAADEENGSELEEKGWKAVHADVFRPPTYSPLLLSVACGTGAQLLCTTFWTIIFSFMGFLSPARRGALLLAGLVFYALMGPVNGYVTSRLYKTFEGKAWQNATLGTALGFPGICFISFLILDLIAWGNGSTSAVPFFTMLQLLFLWLGISTPLVFFGAYLGYKQDVIGYPVETSDIPRKIPNQPCELEATSSFTAYVLYFGYMGLASFGLFLMTGFIGVAASLWFNWTIFSKRYS</sequence>
<reference evidence="8" key="2">
    <citation type="submission" date="2021-04" db="EMBL/GenBank/DDBJ databases">
        <authorList>
            <person name="Podell S."/>
        </authorList>
    </citation>
    <scope>NUCLEOTIDE SEQUENCE</scope>
    <source>
        <strain evidence="8">Hildebrandi</strain>
    </source>
</reference>
<feature type="transmembrane region" description="Helical" evidence="7">
    <location>
        <begin position="539"/>
        <end position="568"/>
    </location>
</feature>
<dbReference type="EMBL" id="JAGRRH010000018">
    <property type="protein sequence ID" value="KAG7350232.1"/>
    <property type="molecule type" value="Genomic_DNA"/>
</dbReference>
<feature type="chain" id="PRO_5039962191" description="Transmembrane 9 superfamily member" evidence="7">
    <location>
        <begin position="25"/>
        <end position="578"/>
    </location>
</feature>
<dbReference type="InterPro" id="IPR004240">
    <property type="entry name" value="EMP70"/>
</dbReference>
<dbReference type="GO" id="GO:0016020">
    <property type="term" value="C:membrane"/>
    <property type="evidence" value="ECO:0007669"/>
    <property type="project" value="UniProtKB-SubCell"/>
</dbReference>
<keyword evidence="9" id="KW-1185">Reference proteome</keyword>
<reference evidence="8" key="1">
    <citation type="journal article" date="2021" name="Sci. Rep.">
        <title>Diploid genomic architecture of Nitzschia inconspicua, an elite biomass production diatom.</title>
        <authorList>
            <person name="Oliver A."/>
            <person name="Podell S."/>
            <person name="Pinowska A."/>
            <person name="Traller J.C."/>
            <person name="Smith S.R."/>
            <person name="McClure R."/>
            <person name="Beliaev A."/>
            <person name="Bohutskyi P."/>
            <person name="Hill E.A."/>
            <person name="Rabines A."/>
            <person name="Zheng H."/>
            <person name="Allen L.Z."/>
            <person name="Kuo A."/>
            <person name="Grigoriev I.V."/>
            <person name="Allen A.E."/>
            <person name="Hazlebeck D."/>
            <person name="Allen E.E."/>
        </authorList>
    </citation>
    <scope>NUCLEOTIDE SEQUENCE</scope>
    <source>
        <strain evidence="8">Hildebrandi</strain>
    </source>
</reference>
<evidence type="ECO:0000256" key="2">
    <source>
        <dbReference type="ARBA" id="ARBA00005227"/>
    </source>
</evidence>
<evidence type="ECO:0000256" key="1">
    <source>
        <dbReference type="ARBA" id="ARBA00004141"/>
    </source>
</evidence>
<evidence type="ECO:0000256" key="6">
    <source>
        <dbReference type="ARBA" id="ARBA00023136"/>
    </source>
</evidence>
<evidence type="ECO:0000256" key="5">
    <source>
        <dbReference type="ARBA" id="ARBA00022989"/>
    </source>
</evidence>
<comment type="caution">
    <text evidence="8">The sequence shown here is derived from an EMBL/GenBank/DDBJ whole genome shotgun (WGS) entry which is preliminary data.</text>
</comment>
<feature type="transmembrane region" description="Helical" evidence="7">
    <location>
        <begin position="450"/>
        <end position="470"/>
    </location>
</feature>